<evidence type="ECO:0000256" key="10">
    <source>
        <dbReference type="SAM" id="MobiDB-lite"/>
    </source>
</evidence>
<gene>
    <name evidence="13" type="primary">Contig15467.g16483</name>
    <name evidence="13" type="ORF">STYLEM_7472</name>
</gene>
<dbReference type="PROSITE" id="PS00107">
    <property type="entry name" value="PROTEIN_KINASE_ATP"/>
    <property type="match status" value="1"/>
</dbReference>
<evidence type="ECO:0000256" key="4">
    <source>
        <dbReference type="ARBA" id="ARBA00022777"/>
    </source>
</evidence>
<dbReference type="InterPro" id="IPR017441">
    <property type="entry name" value="Protein_kinase_ATP_BS"/>
</dbReference>
<dbReference type="Gene3D" id="1.10.510.10">
    <property type="entry name" value="Transferase(Phosphotransferase) domain 1"/>
    <property type="match status" value="1"/>
</dbReference>
<dbReference type="GO" id="GO:0005524">
    <property type="term" value="F:ATP binding"/>
    <property type="evidence" value="ECO:0007669"/>
    <property type="project" value="UniProtKB-UniRule"/>
</dbReference>
<feature type="compositionally biased region" description="Low complexity" evidence="10">
    <location>
        <begin position="798"/>
        <end position="814"/>
    </location>
</feature>
<organism evidence="13 14">
    <name type="scientific">Stylonychia lemnae</name>
    <name type="common">Ciliate</name>
    <dbReference type="NCBI Taxonomy" id="5949"/>
    <lineage>
        <taxon>Eukaryota</taxon>
        <taxon>Sar</taxon>
        <taxon>Alveolata</taxon>
        <taxon>Ciliophora</taxon>
        <taxon>Intramacronucleata</taxon>
        <taxon>Spirotrichea</taxon>
        <taxon>Stichotrichia</taxon>
        <taxon>Sporadotrichida</taxon>
        <taxon>Oxytrichidae</taxon>
        <taxon>Stylonychinae</taxon>
        <taxon>Stylonychia</taxon>
    </lineage>
</organism>
<dbReference type="SUPFAM" id="SSF56112">
    <property type="entry name" value="Protein kinase-like (PK-like)"/>
    <property type="match status" value="1"/>
</dbReference>
<dbReference type="GO" id="GO:0004674">
    <property type="term" value="F:protein serine/threonine kinase activity"/>
    <property type="evidence" value="ECO:0007669"/>
    <property type="project" value="UniProtKB-KW"/>
</dbReference>
<feature type="active site" description="Proton acceptor" evidence="6">
    <location>
        <position position="205"/>
    </location>
</feature>
<dbReference type="InParanoid" id="A0A078A8E2"/>
<sequence>MIQSHRLRIKLSKDQNKKDFISMVTLKALDCLILVGLSSQTMIISKLCTRMTNYFTLNVIQLHRYLLVDDFDYSICMEFLDIKRKLGQGGFGSVYLAYDKLNQRDVAVKILNSNDHPLSPHMITKEIEALRKLKHKHIVKMYNSFPLPKKQQIIVVMEYLQGGELYDYWQSKRNLKMHEDEAKELILQILMAVEYCHSNKIIHRDLKFQNIMLTKSSNPPQSAIPSILHTDRMNSQRDQIRENKDYDVELKIVDFGIFGSTRGQNGEKSNAGSLKYMPPEVLIGFTESTPKIDVWAVGIMLHALMLGYFPFRSSNKDELKKQIIEKELVIDRKEHKISDMCFDILVRMLDKDPARRISMPEIMEHPWIVDLRKSKRRKDKGIFGQEELLEDEEIPIPINLKQQDLQIQSASNYLNPNLKNIVEQDQSKDDYSFEEEKDDDNLNDSQSEKNQISHQPILSLIQNKSSPANEDNNEYYTANIQGLSLGQKIKSQYEDNPKSQHRLGNHRQLTDLMALRKRMTMDVNRNSSYSPDKIAKFQNSTATSGFGLQIKKPTNIPTFTREKTPMSNNTPSNRATRGFSTYAKEGNSNQQSELKFPEIVSTGSSIMNTTVTKTNQSFQSENKFPYQHQSLSSNRQNSNIIPINSNPYDQRLSLKIQSKNVALLDPYAAQPNFLRPIGQTRWQKQLSNLSKDLSIKMLQQSHNGNLIDKTQQPISDIESNNNLPTQLDDNKIEIKRSPIKRRKTILEKKLIPSAELNSGRNNQIVEELSQQQLRQPINQKQNQLPTQVQEYKRTSSRLNKNLQNNKQQTTQENLENTKFKPSDDIDKEVKPPRKQSGIEPMIVNNYKKRKSEKNSESPKKSRRVANYTEFGSTSFYGNFGLKIQQ</sequence>
<feature type="compositionally biased region" description="Basic and acidic residues" evidence="10">
    <location>
        <begin position="815"/>
        <end position="831"/>
    </location>
</feature>
<proteinExistence type="predicted"/>
<keyword evidence="4 13" id="KW-0418">Kinase</keyword>
<keyword evidence="11" id="KW-0472">Membrane</keyword>
<keyword evidence="3 7" id="KW-0547">Nucleotide-binding</keyword>
<dbReference type="InterPro" id="IPR008271">
    <property type="entry name" value="Ser/Thr_kinase_AS"/>
</dbReference>
<dbReference type="InterPro" id="IPR000719">
    <property type="entry name" value="Prot_kinase_dom"/>
</dbReference>
<dbReference type="AlphaFoldDB" id="A0A078A8E2"/>
<dbReference type="PROSITE" id="PS00108">
    <property type="entry name" value="PROTEIN_KINASE_ST"/>
    <property type="match status" value="1"/>
</dbReference>
<name>A0A078A8E2_STYLE</name>
<evidence type="ECO:0000256" key="2">
    <source>
        <dbReference type="ARBA" id="ARBA00022679"/>
    </source>
</evidence>
<evidence type="ECO:0000256" key="1">
    <source>
        <dbReference type="ARBA" id="ARBA00022527"/>
    </source>
</evidence>
<feature type="compositionally biased region" description="Polar residues" evidence="10">
    <location>
        <begin position="776"/>
        <end position="789"/>
    </location>
</feature>
<evidence type="ECO:0000256" key="6">
    <source>
        <dbReference type="PIRSR" id="PIRSR630616-1"/>
    </source>
</evidence>
<evidence type="ECO:0000256" key="3">
    <source>
        <dbReference type="ARBA" id="ARBA00022741"/>
    </source>
</evidence>
<evidence type="ECO:0000256" key="5">
    <source>
        <dbReference type="ARBA" id="ARBA00022840"/>
    </source>
</evidence>
<evidence type="ECO:0000313" key="14">
    <source>
        <dbReference type="Proteomes" id="UP000039865"/>
    </source>
</evidence>
<accession>A0A078A8E2</accession>
<keyword evidence="11" id="KW-0812">Transmembrane</keyword>
<feature type="binding site" evidence="7">
    <location>
        <position position="254"/>
    </location>
    <ligand>
        <name>ATP</name>
        <dbReference type="ChEBI" id="CHEBI:30616"/>
    </ligand>
</feature>
<dbReference type="EMBL" id="CCKQ01007148">
    <property type="protein sequence ID" value="CDW78494.1"/>
    <property type="molecule type" value="Genomic_DNA"/>
</dbReference>
<keyword evidence="11" id="KW-1133">Transmembrane helix</keyword>
<feature type="compositionally biased region" description="Acidic residues" evidence="10">
    <location>
        <begin position="432"/>
        <end position="442"/>
    </location>
</feature>
<evidence type="ECO:0000256" key="9">
    <source>
        <dbReference type="PROSITE-ProRule" id="PRU10141"/>
    </source>
</evidence>
<feature type="region of interest" description="Disordered" evidence="10">
    <location>
        <begin position="776"/>
        <end position="864"/>
    </location>
</feature>
<keyword evidence="2" id="KW-0808">Transferase</keyword>
<dbReference type="SMART" id="SM00220">
    <property type="entry name" value="S_TKc"/>
    <property type="match status" value="1"/>
</dbReference>
<evidence type="ECO:0000256" key="8">
    <source>
        <dbReference type="PIRSR" id="PIRSR630616-3"/>
    </source>
</evidence>
<feature type="cross-link" description="Glycyl lysine isopeptide (Lys-Gly) (interchain with G-Cter in SUMO2)" evidence="8">
    <location>
        <position position="207"/>
    </location>
</feature>
<feature type="domain" description="Protein kinase" evidence="12">
    <location>
        <begin position="80"/>
        <end position="368"/>
    </location>
</feature>
<dbReference type="InterPro" id="IPR030616">
    <property type="entry name" value="Aur-like"/>
</dbReference>
<evidence type="ECO:0000256" key="7">
    <source>
        <dbReference type="PIRSR" id="PIRSR630616-2"/>
    </source>
</evidence>
<dbReference type="Pfam" id="PF00069">
    <property type="entry name" value="Pkinase"/>
    <property type="match status" value="1"/>
</dbReference>
<dbReference type="PROSITE" id="PS50011">
    <property type="entry name" value="PROTEIN_KINASE_DOM"/>
    <property type="match status" value="1"/>
</dbReference>
<evidence type="ECO:0000256" key="11">
    <source>
        <dbReference type="SAM" id="Phobius"/>
    </source>
</evidence>
<dbReference type="InterPro" id="IPR011009">
    <property type="entry name" value="Kinase-like_dom_sf"/>
</dbReference>
<protein>
    <submittedName>
        <fullName evidence="13">Protein kinase domain containing protein</fullName>
    </submittedName>
</protein>
<feature type="region of interest" description="Disordered" evidence="10">
    <location>
        <begin position="426"/>
        <end position="457"/>
    </location>
</feature>
<keyword evidence="1" id="KW-0723">Serine/threonine-protein kinase</keyword>
<keyword evidence="14" id="KW-1185">Reference proteome</keyword>
<dbReference type="Proteomes" id="UP000039865">
    <property type="component" value="Unassembled WGS sequence"/>
</dbReference>
<reference evidence="13 14" key="1">
    <citation type="submission" date="2014-06" db="EMBL/GenBank/DDBJ databases">
        <authorList>
            <person name="Swart Estienne"/>
        </authorList>
    </citation>
    <scope>NUCLEOTIDE SEQUENCE [LARGE SCALE GENOMIC DNA]</scope>
    <source>
        <strain evidence="13 14">130c</strain>
    </source>
</reference>
<keyword evidence="5 7" id="KW-0067">ATP-binding</keyword>
<evidence type="ECO:0000259" key="12">
    <source>
        <dbReference type="PROSITE" id="PS50011"/>
    </source>
</evidence>
<evidence type="ECO:0000313" key="13">
    <source>
        <dbReference type="EMBL" id="CDW78494.1"/>
    </source>
</evidence>
<dbReference type="PANTHER" id="PTHR24350">
    <property type="entry name" value="SERINE/THREONINE-PROTEIN KINASE IAL-RELATED"/>
    <property type="match status" value="1"/>
</dbReference>
<feature type="transmembrane region" description="Helical" evidence="11">
    <location>
        <begin position="20"/>
        <end position="43"/>
    </location>
</feature>
<feature type="compositionally biased region" description="Polar residues" evidence="10">
    <location>
        <begin position="443"/>
        <end position="457"/>
    </location>
</feature>
<feature type="binding site" evidence="7 9">
    <location>
        <position position="109"/>
    </location>
    <ligand>
        <name>ATP</name>
        <dbReference type="ChEBI" id="CHEBI:30616"/>
    </ligand>
</feature>